<dbReference type="Gene3D" id="3.30.870.10">
    <property type="entry name" value="Endonuclease Chain A"/>
    <property type="match status" value="2"/>
</dbReference>
<dbReference type="GO" id="GO:0030572">
    <property type="term" value="F:phosphatidyltransferase activity"/>
    <property type="evidence" value="ECO:0007669"/>
    <property type="project" value="UniProtKB-ARBA"/>
</dbReference>
<dbReference type="InterPro" id="IPR001736">
    <property type="entry name" value="PLipase_D/transphosphatidylase"/>
</dbReference>
<dbReference type="EMBL" id="JABWMJ010000013">
    <property type="protein sequence ID" value="NUZ08418.1"/>
    <property type="molecule type" value="Genomic_DNA"/>
</dbReference>
<comment type="caution">
    <text evidence="2">The sequence shown here is derived from an EMBL/GenBank/DDBJ whole genome shotgun (WGS) entry which is preliminary data.</text>
</comment>
<name>A0A7Y6TYM9_9BURK</name>
<dbReference type="CDD" id="cd09111">
    <property type="entry name" value="PLDc_ymdC_like_1"/>
    <property type="match status" value="1"/>
</dbReference>
<reference evidence="2 3" key="1">
    <citation type="submission" date="2020-06" db="EMBL/GenBank/DDBJ databases">
        <title>Schlegella sp. ID0723 isolated from air conditioner.</title>
        <authorList>
            <person name="Kim D.Y."/>
            <person name="Kim D.-U."/>
        </authorList>
    </citation>
    <scope>NUCLEOTIDE SEQUENCE [LARGE SCALE GENOMIC DNA]</scope>
    <source>
        <strain evidence="2 3">ID0723</strain>
    </source>
</reference>
<dbReference type="PANTHER" id="PTHR21248:SF12">
    <property type="entry name" value="CARDIOLIPIN SYNTHASE C"/>
    <property type="match status" value="1"/>
</dbReference>
<feature type="domain" description="PLD phosphodiesterase" evidence="1">
    <location>
        <begin position="193"/>
        <end position="220"/>
    </location>
</feature>
<feature type="domain" description="PLD phosphodiesterase" evidence="1">
    <location>
        <begin position="441"/>
        <end position="468"/>
    </location>
</feature>
<dbReference type="Pfam" id="PF13091">
    <property type="entry name" value="PLDc_2"/>
    <property type="match status" value="2"/>
</dbReference>
<dbReference type="SUPFAM" id="SSF56024">
    <property type="entry name" value="Phospholipase D/nuclease"/>
    <property type="match status" value="2"/>
</dbReference>
<accession>A0A7Y6TYM9</accession>
<protein>
    <submittedName>
        <fullName evidence="2">Phospholipase D family protein</fullName>
    </submittedName>
</protein>
<sequence>MQAVVGVSRLGQRLTSRSRWQEARAFDWSRTCRLLFVFCAAALATACASLPSQGERPVSVAIEGSSGTSLGRIALASAPERDLSGFRLMPSGAFALSARMELARRAEKSLDVQYFLIRHDATGKAMLRALRDAALRGVRVRLLLDDLYTSGQDELLSGLAAHENVEVRLFNPFPTRGGLLSRFALSLPNVERLNHRMHNKLFIADGAMAVTGGRNVADEYFSRHPLANFIDLDLFVSGAVVPELGRLFDLYWNSALAYPLGSVVPPRLTRPELRAGFEEVSRPSAPPVTHEPDTRDVLGYRPIEEELDAGTLDLIWDYAEASADMPSKGEAPPPGLEEASIASNRVRVSVVEHMREAKSEVMLVSPYFVPGRSGMDLIKDLRSREVKVGVLTNSLASTDQPLVHSGYRRYRRSLLELGVDVYELSPIKAGREGRGLLFGKSVGGLHSKAIVFDNLEVFIGSMNFDPRSDHYNTEIGLFIHSPRLTLQVARLARLAQRQASHRLQLTAGGALEWITPGGADDEVHTKEPEAKLWMRYLLELLAPLAPEGML</sequence>
<organism evidence="2 3">
    <name type="scientific">Piscinibacter koreensis</name>
    <dbReference type="NCBI Taxonomy" id="2742824"/>
    <lineage>
        <taxon>Bacteria</taxon>
        <taxon>Pseudomonadati</taxon>
        <taxon>Pseudomonadota</taxon>
        <taxon>Betaproteobacteria</taxon>
        <taxon>Burkholderiales</taxon>
        <taxon>Sphaerotilaceae</taxon>
        <taxon>Piscinibacter</taxon>
    </lineage>
</organism>
<keyword evidence="3" id="KW-1185">Reference proteome</keyword>
<dbReference type="Proteomes" id="UP000529637">
    <property type="component" value="Unassembled WGS sequence"/>
</dbReference>
<dbReference type="PROSITE" id="PS50035">
    <property type="entry name" value="PLD"/>
    <property type="match status" value="2"/>
</dbReference>
<dbReference type="AlphaFoldDB" id="A0A7Y6TYM9"/>
<evidence type="ECO:0000313" key="3">
    <source>
        <dbReference type="Proteomes" id="UP000529637"/>
    </source>
</evidence>
<proteinExistence type="predicted"/>
<evidence type="ECO:0000259" key="1">
    <source>
        <dbReference type="PROSITE" id="PS50035"/>
    </source>
</evidence>
<evidence type="ECO:0000313" key="2">
    <source>
        <dbReference type="EMBL" id="NUZ08418.1"/>
    </source>
</evidence>
<dbReference type="InterPro" id="IPR025202">
    <property type="entry name" value="PLD-like_dom"/>
</dbReference>
<dbReference type="PANTHER" id="PTHR21248">
    <property type="entry name" value="CARDIOLIPIN SYNTHASE"/>
    <property type="match status" value="1"/>
</dbReference>
<dbReference type="SMART" id="SM00155">
    <property type="entry name" value="PLDc"/>
    <property type="match status" value="2"/>
</dbReference>
<dbReference type="GO" id="GO:0032049">
    <property type="term" value="P:cardiolipin biosynthetic process"/>
    <property type="evidence" value="ECO:0007669"/>
    <property type="project" value="UniProtKB-ARBA"/>
</dbReference>
<dbReference type="CDD" id="cd09113">
    <property type="entry name" value="PLDc_ymdC_like_2"/>
    <property type="match status" value="1"/>
</dbReference>
<gene>
    <name evidence="2" type="ORF">HQN59_21945</name>
</gene>